<dbReference type="Pfam" id="PF20669">
    <property type="entry name" value="Exo70_N"/>
    <property type="match status" value="1"/>
</dbReference>
<dbReference type="PANTHER" id="PTHR12542:SF85">
    <property type="entry name" value="EXOCYST SUBUNIT EXO70 FAMILY PROTEIN"/>
    <property type="match status" value="1"/>
</dbReference>
<dbReference type="EMBL" id="JBHFFA010000001">
    <property type="protein sequence ID" value="KAL2653050.1"/>
    <property type="molecule type" value="Genomic_DNA"/>
</dbReference>
<dbReference type="GO" id="GO:0015031">
    <property type="term" value="P:protein transport"/>
    <property type="evidence" value="ECO:0007669"/>
    <property type="project" value="UniProtKB-KW"/>
</dbReference>
<protein>
    <recommendedName>
        <fullName evidence="3">Exocyst subunit Exo70 family protein</fullName>
    </recommendedName>
</protein>
<dbReference type="Gene3D" id="1.20.1280.170">
    <property type="entry name" value="Exocyst complex component Exo70"/>
    <property type="match status" value="1"/>
</dbReference>
<proteinExistence type="inferred from homology"/>
<dbReference type="InterPro" id="IPR016159">
    <property type="entry name" value="Cullin_repeat-like_dom_sf"/>
</dbReference>
<name>A0ABD1ZNY7_9MARC</name>
<sequence>MGFDVSGRAGIGARIGDGEGANFLAARSKFMHIMQKSKEVELALSKSTMRFQSMTDSLPVLQAAMKPLQAQALVVNGLGLKIERAAEPAQKVLEAFEMVRNLERILKAEPRRDFWEYIASLSQLEEATNLLSQKCVPAVQWLRDAVSFLAQSKIADHYRVYRLNERIEKVFQDIKSEEGNTFDMGLLKLALEKLNKEFRRILLDHSAPASLPDQMPVDSSSDSREEESEVENVSLPSGLSSAAADMLQAIVVRLNHQVDYLLEIYRDARLVVIKGGLENLGANEYLHYSSHKEIDKLPSEKVHGEMVASWGQHIEVVCKILFKSEYSLCTRVFRKIEKTQWIRCWGTLGTAGFLPFLAFGEAVASSRIAPENDTTLLYMYDVMDRCNDTIKEMFEGGDQACGEIFLRTKGLQKKLVFKATENLKKFIRVVAEGEHPIDGELPANGVRSRFCSYIMNYAGWLARNYGVILSKLLRVHEQLKTGVESPDDLFAKSVEQMMEALEKRLIERSSSYTDKSLGYIFMMNSYRYMITHVENEDSGLGPVLGDQWHRDMLVKLRQQSRYYQRDTWVKMLEFLKRDGLHSSNGSKGSSREVVRQRLRSFTQVFDQTCQKHTNWQITSEDLRYFKLAAAPFPEDLFWLYLKEDSALVAVMDVTRLEAPKLRKSDLPIDYTSGQKVQEQLSLAIMTGPRQGLPFDLEWLPSAHYCKLVVREVQQP</sequence>
<dbReference type="Proteomes" id="UP001605036">
    <property type="component" value="Unassembled WGS sequence"/>
</dbReference>
<keyword evidence="2 3" id="KW-0813">Transport</keyword>
<comment type="function">
    <text evidence="3">Component of the exocyst complex.</text>
</comment>
<accession>A0ABD1ZNY7</accession>
<feature type="region of interest" description="Disordered" evidence="4">
    <location>
        <begin position="209"/>
        <end position="232"/>
    </location>
</feature>
<evidence type="ECO:0000256" key="4">
    <source>
        <dbReference type="SAM" id="MobiDB-lite"/>
    </source>
</evidence>
<keyword evidence="3" id="KW-0653">Protein transport</keyword>
<dbReference type="SUPFAM" id="SSF74788">
    <property type="entry name" value="Cullin repeat-like"/>
    <property type="match status" value="1"/>
</dbReference>
<evidence type="ECO:0000256" key="1">
    <source>
        <dbReference type="ARBA" id="ARBA00006756"/>
    </source>
</evidence>
<reference evidence="6 7" key="1">
    <citation type="submission" date="2024-09" db="EMBL/GenBank/DDBJ databases">
        <title>Chromosome-scale assembly of Riccia fluitans.</title>
        <authorList>
            <person name="Paukszto L."/>
            <person name="Sawicki J."/>
            <person name="Karawczyk K."/>
            <person name="Piernik-Szablinska J."/>
            <person name="Szczecinska M."/>
            <person name="Mazdziarz M."/>
        </authorList>
    </citation>
    <scope>NUCLEOTIDE SEQUENCE [LARGE SCALE GENOMIC DNA]</scope>
    <source>
        <strain evidence="6">Rf_01</strain>
        <tissue evidence="6">Aerial parts of the thallus</tissue>
    </source>
</reference>
<dbReference type="InterPro" id="IPR004140">
    <property type="entry name" value="Exo70"/>
</dbReference>
<feature type="domain" description="Exocyst complex subunit Exo70 C-terminal" evidence="5">
    <location>
        <begin position="309"/>
        <end position="623"/>
    </location>
</feature>
<evidence type="ECO:0000313" key="6">
    <source>
        <dbReference type="EMBL" id="KAL2653050.1"/>
    </source>
</evidence>
<keyword evidence="7" id="KW-1185">Reference proteome</keyword>
<comment type="similarity">
    <text evidence="1 3">Belongs to the EXO70 family.</text>
</comment>
<keyword evidence="3" id="KW-0268">Exocytosis</keyword>
<comment type="caution">
    <text evidence="6">The sequence shown here is derived from an EMBL/GenBank/DDBJ whole genome shotgun (WGS) entry which is preliminary data.</text>
</comment>
<evidence type="ECO:0000256" key="2">
    <source>
        <dbReference type="ARBA" id="ARBA00022448"/>
    </source>
</evidence>
<evidence type="ECO:0000313" key="7">
    <source>
        <dbReference type="Proteomes" id="UP001605036"/>
    </source>
</evidence>
<gene>
    <name evidence="6" type="ORF">R1flu_021178</name>
</gene>
<dbReference type="AlphaFoldDB" id="A0ABD1ZNY7"/>
<organism evidence="6 7">
    <name type="scientific">Riccia fluitans</name>
    <dbReference type="NCBI Taxonomy" id="41844"/>
    <lineage>
        <taxon>Eukaryota</taxon>
        <taxon>Viridiplantae</taxon>
        <taxon>Streptophyta</taxon>
        <taxon>Embryophyta</taxon>
        <taxon>Marchantiophyta</taxon>
        <taxon>Marchantiopsida</taxon>
        <taxon>Marchantiidae</taxon>
        <taxon>Marchantiales</taxon>
        <taxon>Ricciaceae</taxon>
        <taxon>Riccia</taxon>
    </lineage>
</organism>
<evidence type="ECO:0000256" key="3">
    <source>
        <dbReference type="RuleBase" id="RU365026"/>
    </source>
</evidence>
<dbReference type="GO" id="GO:0006887">
    <property type="term" value="P:exocytosis"/>
    <property type="evidence" value="ECO:0007669"/>
    <property type="project" value="UniProtKB-KW"/>
</dbReference>
<dbReference type="PANTHER" id="PTHR12542">
    <property type="entry name" value="EXOCYST COMPLEX PROTEIN EXO70"/>
    <property type="match status" value="1"/>
</dbReference>
<dbReference type="InterPro" id="IPR046364">
    <property type="entry name" value="Exo70_C"/>
</dbReference>
<evidence type="ECO:0000259" key="5">
    <source>
        <dbReference type="Pfam" id="PF03081"/>
    </source>
</evidence>
<dbReference type="Pfam" id="PF03081">
    <property type="entry name" value="Exo70_C"/>
    <property type="match status" value="1"/>
</dbReference>